<name>A0ABT9GK52_9GAMM</name>
<gene>
    <name evidence="2" type="ORF">QDH73_19955</name>
</gene>
<sequence length="78" mass="9108">MNNVQALKVQSSNVNANNQIHSYKVKELLSDTNRYLVPMYQRNYAWGEGEINQLIQDVLDYQENKPISNLLYWYIGGV</sequence>
<evidence type="ECO:0000313" key="3">
    <source>
        <dbReference type="Proteomes" id="UP001242314"/>
    </source>
</evidence>
<dbReference type="Proteomes" id="UP001242314">
    <property type="component" value="Unassembled WGS sequence"/>
</dbReference>
<feature type="domain" description="GmrSD restriction endonucleases N-terminal" evidence="1">
    <location>
        <begin position="25"/>
        <end position="73"/>
    </location>
</feature>
<protein>
    <submittedName>
        <fullName evidence="2">DUF262 domain-containing protein</fullName>
    </submittedName>
</protein>
<dbReference type="InterPro" id="IPR004919">
    <property type="entry name" value="GmrSD_N"/>
</dbReference>
<evidence type="ECO:0000259" key="1">
    <source>
        <dbReference type="Pfam" id="PF03235"/>
    </source>
</evidence>
<organism evidence="2 3">
    <name type="scientific">Pseudoalteromonas distincta</name>
    <dbReference type="NCBI Taxonomy" id="77608"/>
    <lineage>
        <taxon>Bacteria</taxon>
        <taxon>Pseudomonadati</taxon>
        <taxon>Pseudomonadota</taxon>
        <taxon>Gammaproteobacteria</taxon>
        <taxon>Alteromonadales</taxon>
        <taxon>Pseudoalteromonadaceae</taxon>
        <taxon>Pseudoalteromonas</taxon>
    </lineage>
</organism>
<dbReference type="Pfam" id="PF03235">
    <property type="entry name" value="GmrSD_N"/>
    <property type="match status" value="1"/>
</dbReference>
<dbReference type="RefSeq" id="WP_238719435.1">
    <property type="nucleotide sequence ID" value="NZ_JASGWX010000029.1"/>
</dbReference>
<evidence type="ECO:0000313" key="2">
    <source>
        <dbReference type="EMBL" id="MDP4486278.1"/>
    </source>
</evidence>
<proteinExistence type="predicted"/>
<dbReference type="EMBL" id="JASGWX010000029">
    <property type="protein sequence ID" value="MDP4486278.1"/>
    <property type="molecule type" value="Genomic_DNA"/>
</dbReference>
<accession>A0ABT9GK52</accession>
<keyword evidence="3" id="KW-1185">Reference proteome</keyword>
<comment type="caution">
    <text evidence="2">The sequence shown here is derived from an EMBL/GenBank/DDBJ whole genome shotgun (WGS) entry which is preliminary data.</text>
</comment>
<reference evidence="2 3" key="1">
    <citation type="submission" date="2023-04" db="EMBL/GenBank/DDBJ databases">
        <title>Novel Pseudoalteromonas species isolated from Pacific coral.</title>
        <authorList>
            <person name="Videau P."/>
            <person name="Shlafstein M.D."/>
            <person name="Oline D.K."/>
            <person name="Strangman W.K."/>
            <person name="Hahnke R.L."/>
            <person name="Saw J.H."/>
            <person name="Ushijima B."/>
        </authorList>
    </citation>
    <scope>NUCLEOTIDE SEQUENCE [LARGE SCALE GENOMIC DNA]</scope>
    <source>
        <strain evidence="2 3">LMG 14908</strain>
    </source>
</reference>